<keyword evidence="2" id="KW-1185">Reference proteome</keyword>
<dbReference type="EMBL" id="BLYI01000027">
    <property type="protein sequence ID" value="GFO84977.1"/>
    <property type="molecule type" value="Genomic_DNA"/>
</dbReference>
<accession>A0A916Q650</accession>
<gene>
    <name evidence="1" type="ORF">ANBU17_13240</name>
</gene>
<evidence type="ECO:0000313" key="1">
    <source>
        <dbReference type="EMBL" id="GFO84977.1"/>
    </source>
</evidence>
<dbReference type="Proteomes" id="UP000613208">
    <property type="component" value="Unassembled WGS sequence"/>
</dbReference>
<dbReference type="RefSeq" id="WP_201310683.1">
    <property type="nucleotide sequence ID" value="NZ_BLYI01000027.1"/>
</dbReference>
<protein>
    <recommendedName>
        <fullName evidence="3">DUF4299 family protein</fullName>
    </recommendedName>
</protein>
<organism evidence="1 2">
    <name type="scientific">Anaerostipes butyraticus</name>
    <dbReference type="NCBI Taxonomy" id="645466"/>
    <lineage>
        <taxon>Bacteria</taxon>
        <taxon>Bacillati</taxon>
        <taxon>Bacillota</taxon>
        <taxon>Clostridia</taxon>
        <taxon>Lachnospirales</taxon>
        <taxon>Lachnospiraceae</taxon>
        <taxon>Anaerostipes</taxon>
    </lineage>
</organism>
<name>A0A916Q650_9FIRM</name>
<dbReference type="AlphaFoldDB" id="A0A916Q650"/>
<evidence type="ECO:0008006" key="3">
    <source>
        <dbReference type="Google" id="ProtNLM"/>
    </source>
</evidence>
<dbReference type="InterPro" id="IPR025387">
    <property type="entry name" value="DUF4299"/>
</dbReference>
<comment type="caution">
    <text evidence="1">The sequence shown here is derived from an EMBL/GenBank/DDBJ whole genome shotgun (WGS) entry which is preliminary data.</text>
</comment>
<evidence type="ECO:0000313" key="2">
    <source>
        <dbReference type="Proteomes" id="UP000613208"/>
    </source>
</evidence>
<dbReference type="Pfam" id="PF14132">
    <property type="entry name" value="DUF4299"/>
    <property type="match status" value="1"/>
</dbReference>
<reference evidence="1" key="1">
    <citation type="submission" date="2020-06" db="EMBL/GenBank/DDBJ databases">
        <title>Characterization of fructooligosaccharide metabolism and fructooligosaccharide-degrading enzymes in human commensal butyrate producers.</title>
        <authorList>
            <person name="Tanno H."/>
            <person name="Fujii T."/>
            <person name="Hirano K."/>
            <person name="Maeno S."/>
            <person name="Tonozuka T."/>
            <person name="Sakamoto M."/>
            <person name="Ohkuma M."/>
            <person name="Tochio T."/>
            <person name="Endo A."/>
        </authorList>
    </citation>
    <scope>NUCLEOTIDE SEQUENCE</scope>
    <source>
        <strain evidence="1">JCM 17466</strain>
    </source>
</reference>
<proteinExistence type="predicted"/>
<sequence length="276" mass="32245">MSVAVEIKQNQDDSKKLTLEDIIRISGLSYGIADASYRLIDNETGDYTLLFETGRLARGIEVSFDQQNILLRLSLPTSRKEIHCFYETIRKICDRKETRQFLHEEGWKDLDDIPGLIENDIRASTGALEDLWEKVKEDEYKHFQVFGVCFPISLGKRELEEIANDLNQFADFMNRLQSMNVYYSAPKVYDVRGRLTGIYFTDANLPTVFPTEPYIVMNQVEGIEEWYVMLKDQRTIPYQDFIGLIRDMEYFDADHILFVLTEEEVQMLADHYAVEI</sequence>